<protein>
    <recommendedName>
        <fullName evidence="4">Trehalose 6-phosphate phosphatase</fullName>
        <ecNumber evidence="4">3.1.3.12</ecNumber>
    </recommendedName>
</protein>
<proteinExistence type="inferred from homology"/>
<evidence type="ECO:0000256" key="1">
    <source>
        <dbReference type="ARBA" id="ARBA00005199"/>
    </source>
</evidence>
<evidence type="ECO:0000313" key="6">
    <source>
        <dbReference type="Proteomes" id="UP001501671"/>
    </source>
</evidence>
<dbReference type="InterPro" id="IPR044651">
    <property type="entry name" value="OTSB-like"/>
</dbReference>
<reference evidence="6" key="1">
    <citation type="journal article" date="2019" name="Int. J. Syst. Evol. Microbiol.">
        <title>The Global Catalogue of Microorganisms (GCM) 10K type strain sequencing project: providing services to taxonomists for standard genome sequencing and annotation.</title>
        <authorList>
            <consortium name="The Broad Institute Genomics Platform"/>
            <consortium name="The Broad Institute Genome Sequencing Center for Infectious Disease"/>
            <person name="Wu L."/>
            <person name="Ma J."/>
        </authorList>
    </citation>
    <scope>NUCLEOTIDE SEQUENCE [LARGE SCALE GENOMIC DNA]</scope>
    <source>
        <strain evidence="6">JCM 17666</strain>
    </source>
</reference>
<dbReference type="InterPro" id="IPR006379">
    <property type="entry name" value="HAD-SF_hydro_IIB"/>
</dbReference>
<dbReference type="EC" id="3.1.3.12" evidence="4"/>
<name>A0ABP8HH39_9BURK</name>
<sequence>MEHEQPQHPPLPSSTDMAPSSLAVRDHAFFLDVDGTLAPIATTPQEAGIPASTLQILQRLVKAADGAVAIVSGRPLEEIDQLVAPLRLPAAALHGAHWRDPDGATGRLAVDADEVADMAQQLAPLLSRHSGLMLEQKGIALALHYRHAPHCGELVRAAMEKLIQRRDGFVLQPGKMVFEIKPRAASKAHAIERFLGLAPFEGRVPVFAGDDLTDEAGFAAVNERGGLSVKIGPGPSSARRRLPDPAALARWLASLA</sequence>
<comment type="pathway">
    <text evidence="1 4">Glycan biosynthesis; trehalose biosynthesis.</text>
</comment>
<dbReference type="Gene3D" id="3.40.50.1000">
    <property type="entry name" value="HAD superfamily/HAD-like"/>
    <property type="match status" value="1"/>
</dbReference>
<organism evidence="5 6">
    <name type="scientific">Pigmentiphaga soli</name>
    <dbReference type="NCBI Taxonomy" id="1007095"/>
    <lineage>
        <taxon>Bacteria</taxon>
        <taxon>Pseudomonadati</taxon>
        <taxon>Pseudomonadota</taxon>
        <taxon>Betaproteobacteria</taxon>
        <taxon>Burkholderiales</taxon>
        <taxon>Alcaligenaceae</taxon>
        <taxon>Pigmentiphaga</taxon>
    </lineage>
</organism>
<evidence type="ECO:0000256" key="4">
    <source>
        <dbReference type="RuleBase" id="RU361117"/>
    </source>
</evidence>
<dbReference type="InterPro" id="IPR036412">
    <property type="entry name" value="HAD-like_sf"/>
</dbReference>
<comment type="cofactor">
    <cofactor evidence="4">
        <name>Mg(2+)</name>
        <dbReference type="ChEBI" id="CHEBI:18420"/>
    </cofactor>
</comment>
<comment type="caution">
    <text evidence="5">The sequence shown here is derived from an EMBL/GenBank/DDBJ whole genome shotgun (WGS) entry which is preliminary data.</text>
</comment>
<evidence type="ECO:0000256" key="3">
    <source>
        <dbReference type="ARBA" id="ARBA00022801"/>
    </source>
</evidence>
<dbReference type="Proteomes" id="UP001501671">
    <property type="component" value="Unassembled WGS sequence"/>
</dbReference>
<dbReference type="PANTHER" id="PTHR43768:SF3">
    <property type="entry name" value="TREHALOSE 6-PHOSPHATE PHOSPHATASE"/>
    <property type="match status" value="1"/>
</dbReference>
<comment type="function">
    <text evidence="4">Removes the phosphate from trehalose 6-phosphate to produce free trehalose.</text>
</comment>
<evidence type="ECO:0000313" key="5">
    <source>
        <dbReference type="EMBL" id="GAA4339259.1"/>
    </source>
</evidence>
<evidence type="ECO:0000256" key="2">
    <source>
        <dbReference type="ARBA" id="ARBA00008770"/>
    </source>
</evidence>
<dbReference type="EMBL" id="BAABFO010000021">
    <property type="protein sequence ID" value="GAA4339259.1"/>
    <property type="molecule type" value="Genomic_DNA"/>
</dbReference>
<keyword evidence="4" id="KW-0460">Magnesium</keyword>
<dbReference type="NCBIfam" id="TIGR01484">
    <property type="entry name" value="HAD-SF-IIB"/>
    <property type="match status" value="1"/>
</dbReference>
<keyword evidence="6" id="KW-1185">Reference proteome</keyword>
<comment type="catalytic activity">
    <reaction evidence="4">
        <text>alpha,alpha-trehalose 6-phosphate + H2O = alpha,alpha-trehalose + phosphate</text>
        <dbReference type="Rhea" id="RHEA:23420"/>
        <dbReference type="ChEBI" id="CHEBI:15377"/>
        <dbReference type="ChEBI" id="CHEBI:16551"/>
        <dbReference type="ChEBI" id="CHEBI:43474"/>
        <dbReference type="ChEBI" id="CHEBI:58429"/>
        <dbReference type="EC" id="3.1.3.12"/>
    </reaction>
</comment>
<dbReference type="CDD" id="cd01627">
    <property type="entry name" value="HAD_TPP"/>
    <property type="match status" value="1"/>
</dbReference>
<keyword evidence="3 4" id="KW-0378">Hydrolase</keyword>
<dbReference type="NCBIfam" id="TIGR00685">
    <property type="entry name" value="T6PP"/>
    <property type="match status" value="1"/>
</dbReference>
<keyword evidence="4" id="KW-0479">Metal-binding</keyword>
<accession>A0ABP8HH39</accession>
<gene>
    <name evidence="5" type="primary">otsB</name>
    <name evidence="5" type="ORF">GCM10023144_37310</name>
</gene>
<dbReference type="InterPro" id="IPR023214">
    <property type="entry name" value="HAD_sf"/>
</dbReference>
<dbReference type="InterPro" id="IPR003337">
    <property type="entry name" value="Trehalose_PPase"/>
</dbReference>
<dbReference type="Gene3D" id="3.30.70.1020">
    <property type="entry name" value="Trehalose-6-phosphate phosphatase related protein, domain 2"/>
    <property type="match status" value="1"/>
</dbReference>
<dbReference type="Pfam" id="PF02358">
    <property type="entry name" value="Trehalose_PPase"/>
    <property type="match status" value="1"/>
</dbReference>
<comment type="similarity">
    <text evidence="2 4">Belongs to the trehalose phosphatase family.</text>
</comment>
<dbReference type="PANTHER" id="PTHR43768">
    <property type="entry name" value="TREHALOSE 6-PHOSPHATE PHOSPHATASE"/>
    <property type="match status" value="1"/>
</dbReference>
<dbReference type="SUPFAM" id="SSF56784">
    <property type="entry name" value="HAD-like"/>
    <property type="match status" value="1"/>
</dbReference>